<proteinExistence type="predicted"/>
<keyword evidence="2" id="KW-1185">Reference proteome</keyword>
<evidence type="ECO:0000313" key="2">
    <source>
        <dbReference type="Proteomes" id="UP001190825"/>
    </source>
</evidence>
<reference evidence="1 2" key="1">
    <citation type="journal article" date="2018" name="FEMS Microbiol. Ecol.">
        <title>Co-invading symbiotic mutualists of Medicago polymorpha retain high ancestral diversity and contain diverse accessory genomes.</title>
        <authorList>
            <person name="Porter S.S."/>
            <person name="Faber-Hammond J.J."/>
            <person name="Friesen M.L."/>
        </authorList>
    </citation>
    <scope>NUCLEOTIDE SEQUENCE [LARGE SCALE GENOMIC DNA]</scope>
    <source>
        <strain evidence="1 2">Str16</strain>
    </source>
</reference>
<comment type="caution">
    <text evidence="1">The sequence shown here is derived from an EMBL/GenBank/DDBJ whole genome shotgun (WGS) entry which is preliminary data.</text>
</comment>
<protein>
    <submittedName>
        <fullName evidence="1">Uncharacterized protein</fullName>
    </submittedName>
</protein>
<accession>A0ABX4TE16</accession>
<organism evidence="1 2">
    <name type="scientific">Sinorhizobium medicae</name>
    <dbReference type="NCBI Taxonomy" id="110321"/>
    <lineage>
        <taxon>Bacteria</taxon>
        <taxon>Pseudomonadati</taxon>
        <taxon>Pseudomonadota</taxon>
        <taxon>Alphaproteobacteria</taxon>
        <taxon>Hyphomicrobiales</taxon>
        <taxon>Rhizobiaceae</taxon>
        <taxon>Sinorhizobium/Ensifer group</taxon>
        <taxon>Sinorhizobium</taxon>
    </lineage>
</organism>
<sequence length="68" mass="7360">MHQINATVERDRCLKSLGHATSDDGCAELMSSHAGSDRIVRQKPGSATAFSTAQIVQSLDRAQPKEHL</sequence>
<evidence type="ECO:0000313" key="1">
    <source>
        <dbReference type="EMBL" id="PLT95798.1"/>
    </source>
</evidence>
<dbReference type="Proteomes" id="UP001190825">
    <property type="component" value="Unassembled WGS sequence"/>
</dbReference>
<dbReference type="EMBL" id="NBUC01000147">
    <property type="protein sequence ID" value="PLT95798.1"/>
    <property type="molecule type" value="Genomic_DNA"/>
</dbReference>
<name>A0ABX4TE16_9HYPH</name>
<gene>
    <name evidence="1" type="ORF">BMJ33_27800</name>
</gene>